<accession>A0A0L6VR33</accession>
<comment type="caution">
    <text evidence="2">The sequence shown here is derived from an EMBL/GenBank/DDBJ whole genome shotgun (WGS) entry which is preliminary data.</text>
</comment>
<proteinExistence type="predicted"/>
<dbReference type="VEuPathDB" id="FungiDB:VP01_1180g2"/>
<dbReference type="OrthoDB" id="2506837at2759"/>
<feature type="compositionally biased region" description="Basic and acidic residues" evidence="1">
    <location>
        <begin position="189"/>
        <end position="200"/>
    </location>
</feature>
<organism evidence="2 3">
    <name type="scientific">Puccinia sorghi</name>
    <dbReference type="NCBI Taxonomy" id="27349"/>
    <lineage>
        <taxon>Eukaryota</taxon>
        <taxon>Fungi</taxon>
        <taxon>Dikarya</taxon>
        <taxon>Basidiomycota</taxon>
        <taxon>Pucciniomycotina</taxon>
        <taxon>Pucciniomycetes</taxon>
        <taxon>Pucciniales</taxon>
        <taxon>Pucciniaceae</taxon>
        <taxon>Puccinia</taxon>
    </lineage>
</organism>
<keyword evidence="3" id="KW-1185">Reference proteome</keyword>
<evidence type="ECO:0000313" key="3">
    <source>
        <dbReference type="Proteomes" id="UP000037035"/>
    </source>
</evidence>
<gene>
    <name evidence="2" type="ORF">VP01_1180g2</name>
</gene>
<feature type="region of interest" description="Disordered" evidence="1">
    <location>
        <begin position="164"/>
        <end position="221"/>
    </location>
</feature>
<sequence length="221" mass="25546">MLISGGLSWTLGAWGYQHSLLHISYRGNTSTNSQSKFSLAQSPPKQYQRIISNINSHSHDEYTPKKRNHTIKMLKFFSENATKLFCRLDAAMLASNDFKNKNFQIRLQVPPPTPQESHFLQTPIALPLGFYKPRWFNEYPSRRLKLLIILLQKFHRKEILSHEIENAPDDEESTEKGDSSYVGQEEDLDKSSGEDDKSVEEQEEDQQFVDHSMETLDTRLG</sequence>
<evidence type="ECO:0000313" key="2">
    <source>
        <dbReference type="EMBL" id="KNZ63151.1"/>
    </source>
</evidence>
<feature type="compositionally biased region" description="Basic and acidic residues" evidence="1">
    <location>
        <begin position="211"/>
        <end position="221"/>
    </location>
</feature>
<dbReference type="STRING" id="27349.A0A0L6VR33"/>
<name>A0A0L6VR33_9BASI</name>
<dbReference type="Proteomes" id="UP000037035">
    <property type="component" value="Unassembled WGS sequence"/>
</dbReference>
<reference evidence="2 3" key="1">
    <citation type="submission" date="2015-08" db="EMBL/GenBank/DDBJ databases">
        <title>Next Generation Sequencing and Analysis of the Genome of Puccinia sorghi L Schw, the Causal Agent of Maize Common Rust.</title>
        <authorList>
            <person name="Rochi L."/>
            <person name="Burguener G."/>
            <person name="Darino M."/>
            <person name="Turjanski A."/>
            <person name="Kreff E."/>
            <person name="Dieguez M.J."/>
            <person name="Sacco F."/>
        </authorList>
    </citation>
    <scope>NUCLEOTIDE SEQUENCE [LARGE SCALE GENOMIC DNA]</scope>
    <source>
        <strain evidence="2 3">RO10H11247</strain>
    </source>
</reference>
<dbReference type="AlphaFoldDB" id="A0A0L6VR33"/>
<evidence type="ECO:0000256" key="1">
    <source>
        <dbReference type="SAM" id="MobiDB-lite"/>
    </source>
</evidence>
<protein>
    <submittedName>
        <fullName evidence="2">Uncharacterized protein</fullName>
    </submittedName>
</protein>
<dbReference type="EMBL" id="LAVV01002010">
    <property type="protein sequence ID" value="KNZ63151.1"/>
    <property type="molecule type" value="Genomic_DNA"/>
</dbReference>